<evidence type="ECO:0000313" key="3">
    <source>
        <dbReference type="Proteomes" id="UP000298030"/>
    </source>
</evidence>
<evidence type="ECO:0000313" key="2">
    <source>
        <dbReference type="EMBL" id="TEB27185.1"/>
    </source>
</evidence>
<sequence length="506" mass="55822">MPKVIDHRASRRYSPAKATSTARASRRSTARGSARRDSGRQAKSLLVVDFSPLPPTTCDHPPLNPKSARAWRKIIAEEFSSNRYFIAAFASPTTQLVSLLDAIFSGRPELGRPCDPDRYGYFVVEALASVKGPAKGTFGDAIATRLAHERTIKRSIRAIEANAMHYKTPGKSVRFLRLRHLPCQATPCLPRLSPDGKFVSLSQEMSAAWKSPLEKANEADKSRPPPHIHVLQRRYLRLSIPAGLSCVVYDEGTGELILVAVRRFCGIAAILDAITLIVRRTLDLRNTLRLQDPGWIVHVGFTAGSRRDCGFGFARNLASQAQDAAEKEAENRGEVEGALTYFWLRTLGVLPAEVTEDVGDHYGPGGPPRFRADWPEPTDSPMKTALKLSVGGRDVEFEGVERPPGCAVFAEGYAKAVHFEPQAHDWAIGWNHCRQGKGLIGGHFYLSDYGIEMIAAEDTAWSWRPKLLHTTGLSNAYPGSPFRLEGMAFITPIRLGVAYARWLARS</sequence>
<dbReference type="OrthoDB" id="3060302at2759"/>
<comment type="caution">
    <text evidence="2">The sequence shown here is derived from an EMBL/GenBank/DDBJ whole genome shotgun (WGS) entry which is preliminary data.</text>
</comment>
<proteinExistence type="predicted"/>
<organism evidence="2 3">
    <name type="scientific">Coprinellus micaceus</name>
    <name type="common">Glistening ink-cap mushroom</name>
    <name type="synonym">Coprinus micaceus</name>
    <dbReference type="NCBI Taxonomy" id="71717"/>
    <lineage>
        <taxon>Eukaryota</taxon>
        <taxon>Fungi</taxon>
        <taxon>Dikarya</taxon>
        <taxon>Basidiomycota</taxon>
        <taxon>Agaricomycotina</taxon>
        <taxon>Agaricomycetes</taxon>
        <taxon>Agaricomycetidae</taxon>
        <taxon>Agaricales</taxon>
        <taxon>Agaricineae</taxon>
        <taxon>Psathyrellaceae</taxon>
        <taxon>Coprinellus</taxon>
    </lineage>
</organism>
<protein>
    <submittedName>
        <fullName evidence="2">Uncharacterized protein</fullName>
    </submittedName>
</protein>
<keyword evidence="3" id="KW-1185">Reference proteome</keyword>
<dbReference type="Proteomes" id="UP000298030">
    <property type="component" value="Unassembled WGS sequence"/>
</dbReference>
<gene>
    <name evidence="2" type="ORF">FA13DRAFT_1712755</name>
</gene>
<accession>A0A4Y7SZB0</accession>
<dbReference type="EMBL" id="QPFP01000042">
    <property type="protein sequence ID" value="TEB27185.1"/>
    <property type="molecule type" value="Genomic_DNA"/>
</dbReference>
<name>A0A4Y7SZB0_COPMI</name>
<dbReference type="AlphaFoldDB" id="A0A4Y7SZB0"/>
<dbReference type="STRING" id="71717.A0A4Y7SZB0"/>
<reference evidence="2 3" key="1">
    <citation type="journal article" date="2019" name="Nat. Ecol. Evol.">
        <title>Megaphylogeny resolves global patterns of mushroom evolution.</title>
        <authorList>
            <person name="Varga T."/>
            <person name="Krizsan K."/>
            <person name="Foldi C."/>
            <person name="Dima B."/>
            <person name="Sanchez-Garcia M."/>
            <person name="Sanchez-Ramirez S."/>
            <person name="Szollosi G.J."/>
            <person name="Szarkandi J.G."/>
            <person name="Papp V."/>
            <person name="Albert L."/>
            <person name="Andreopoulos W."/>
            <person name="Angelini C."/>
            <person name="Antonin V."/>
            <person name="Barry K.W."/>
            <person name="Bougher N.L."/>
            <person name="Buchanan P."/>
            <person name="Buyck B."/>
            <person name="Bense V."/>
            <person name="Catcheside P."/>
            <person name="Chovatia M."/>
            <person name="Cooper J."/>
            <person name="Damon W."/>
            <person name="Desjardin D."/>
            <person name="Finy P."/>
            <person name="Geml J."/>
            <person name="Haridas S."/>
            <person name="Hughes K."/>
            <person name="Justo A."/>
            <person name="Karasinski D."/>
            <person name="Kautmanova I."/>
            <person name="Kiss B."/>
            <person name="Kocsube S."/>
            <person name="Kotiranta H."/>
            <person name="LaButti K.M."/>
            <person name="Lechner B.E."/>
            <person name="Liimatainen K."/>
            <person name="Lipzen A."/>
            <person name="Lukacs Z."/>
            <person name="Mihaltcheva S."/>
            <person name="Morgado L.N."/>
            <person name="Niskanen T."/>
            <person name="Noordeloos M.E."/>
            <person name="Ohm R.A."/>
            <person name="Ortiz-Santana B."/>
            <person name="Ovrebo C."/>
            <person name="Racz N."/>
            <person name="Riley R."/>
            <person name="Savchenko A."/>
            <person name="Shiryaev A."/>
            <person name="Soop K."/>
            <person name="Spirin V."/>
            <person name="Szebenyi C."/>
            <person name="Tomsovsky M."/>
            <person name="Tulloss R.E."/>
            <person name="Uehling J."/>
            <person name="Grigoriev I.V."/>
            <person name="Vagvolgyi C."/>
            <person name="Papp T."/>
            <person name="Martin F.M."/>
            <person name="Miettinen O."/>
            <person name="Hibbett D.S."/>
            <person name="Nagy L.G."/>
        </authorList>
    </citation>
    <scope>NUCLEOTIDE SEQUENCE [LARGE SCALE GENOMIC DNA]</scope>
    <source>
        <strain evidence="2 3">FP101781</strain>
    </source>
</reference>
<feature type="region of interest" description="Disordered" evidence="1">
    <location>
        <begin position="1"/>
        <end position="40"/>
    </location>
</feature>
<evidence type="ECO:0000256" key="1">
    <source>
        <dbReference type="SAM" id="MobiDB-lite"/>
    </source>
</evidence>